<evidence type="ECO:0000256" key="2">
    <source>
        <dbReference type="SAM" id="SignalP"/>
    </source>
</evidence>
<keyword evidence="2" id="KW-0732">Signal</keyword>
<feature type="compositionally biased region" description="Pro residues" evidence="1">
    <location>
        <begin position="28"/>
        <end position="42"/>
    </location>
</feature>
<accession>A0AAW2H6N2</accession>
<name>A0AAW2H6N2_9NEOP</name>
<protein>
    <submittedName>
        <fullName evidence="3">Uncharacterized protein</fullName>
    </submittedName>
</protein>
<feature type="compositionally biased region" description="Pro residues" evidence="1">
    <location>
        <begin position="72"/>
        <end position="88"/>
    </location>
</feature>
<sequence>MFRKSFLLILFLSLALVLSCNLGKVPSKPNPNPDAPSKPDGPPSSDNRPSHLLPDLVTNPLPDDFPDEPGKPGEPSPLPPINPLPPDNPMGDFPKEDEPSPLPPINPLPPDNPMGDFPEIGDCDPDSPLYEKNITGLSLGKNDNELFASIAEGELYMKDLKKGTWKRVPIDVSDKAFNKVKFMVELNGGSSNNALVVLTNQQEDMFGVFSLPHYNGELDAHPMLIRRNQKPLSLIKTVGNDHKFHKAFLCTSDLSANGEIRVYDLCSDVEITLRDEKGRQPSKDHTVLGTSPDGSTFLLSKKVKEASGEKTIYQLWGSRMGNKVIPVEAKKPLLILGVVPSSHGYNSNNVVVSENGDVWPIDFNNGEISYYQGIKGLDNKKIDPHFLSWIGKTPVLATQHGYYELGTDKLTPPSSQTTDLQSYTKNYLNFADIKGIYTLRNGKVYMATAGRGLWERDPQTKKWREDYDKSSPLYGKSVTGVAVSSVSPSLIVSSEDTAQKTFVTTNEGDLWERDLKKGKDKKNPSAKDEILGCLKDRSAFLVKINGEQGVVYELRGAGFENPITVTCPAGKQIKLLDCANVQGKCNPVVIMTNNDIHPIDPVTDKTYVLTTNKGYYEISSNDTLRQPSDETTDTLSYYKQNALNKAHISGIYNIGDRVYLSTYGRGLWASSALGVNINLAIPLFVAPVGPGGQFSAKLGVNPGGLGSLIYQFFILDTLSLGAELKYDFLFDKNYRLDFLNPELNREGNVGASILAYGEKVEGVKKRTIDFSPTLGIGLGSRRLWRKDGQGKWTDLTAMLPAPFSAAVDMVQLNISGKIYVAMSNEQGSNLGLFELEANGCQFKAIGPVINGQQPNYFFKEQDKTGAITQAYLYAQDSGENPRAKPLISIGA</sequence>
<feature type="region of interest" description="Disordered" evidence="1">
    <location>
        <begin position="24"/>
        <end position="129"/>
    </location>
</feature>
<comment type="caution">
    <text evidence="3">The sequence shown here is derived from an EMBL/GenBank/DDBJ whole genome shotgun (WGS) entry which is preliminary data.</text>
</comment>
<dbReference type="AlphaFoldDB" id="A0AAW2H6N2"/>
<evidence type="ECO:0000313" key="3">
    <source>
        <dbReference type="EMBL" id="KAL0264005.1"/>
    </source>
</evidence>
<feature type="chain" id="PRO_5044002482" evidence="2">
    <location>
        <begin position="20"/>
        <end position="891"/>
    </location>
</feature>
<reference evidence="3" key="1">
    <citation type="journal article" date="2024" name="Gigascience">
        <title>Chromosome-level genome of the poultry shaft louse Menopon gallinae provides insight into the host-switching and adaptive evolution of parasitic lice.</title>
        <authorList>
            <person name="Xu Y."/>
            <person name="Ma L."/>
            <person name="Liu S."/>
            <person name="Liang Y."/>
            <person name="Liu Q."/>
            <person name="He Z."/>
            <person name="Tian L."/>
            <person name="Duan Y."/>
            <person name="Cai W."/>
            <person name="Li H."/>
            <person name="Song F."/>
        </authorList>
    </citation>
    <scope>NUCLEOTIDE SEQUENCE</scope>
    <source>
        <strain evidence="3">Cailab_2023a</strain>
    </source>
</reference>
<gene>
    <name evidence="3" type="ORF">PYX00_011229</name>
</gene>
<feature type="compositionally biased region" description="Pro residues" evidence="1">
    <location>
        <begin position="100"/>
        <end position="112"/>
    </location>
</feature>
<dbReference type="PROSITE" id="PS51257">
    <property type="entry name" value="PROKAR_LIPOPROTEIN"/>
    <property type="match status" value="1"/>
</dbReference>
<dbReference type="EMBL" id="JARGDH010000043">
    <property type="protein sequence ID" value="KAL0264005.1"/>
    <property type="molecule type" value="Genomic_DNA"/>
</dbReference>
<evidence type="ECO:0000256" key="1">
    <source>
        <dbReference type="SAM" id="MobiDB-lite"/>
    </source>
</evidence>
<proteinExistence type="predicted"/>
<organism evidence="3">
    <name type="scientific">Menopon gallinae</name>
    <name type="common">poultry shaft louse</name>
    <dbReference type="NCBI Taxonomy" id="328185"/>
    <lineage>
        <taxon>Eukaryota</taxon>
        <taxon>Metazoa</taxon>
        <taxon>Ecdysozoa</taxon>
        <taxon>Arthropoda</taxon>
        <taxon>Hexapoda</taxon>
        <taxon>Insecta</taxon>
        <taxon>Pterygota</taxon>
        <taxon>Neoptera</taxon>
        <taxon>Paraneoptera</taxon>
        <taxon>Psocodea</taxon>
        <taxon>Troctomorpha</taxon>
        <taxon>Phthiraptera</taxon>
        <taxon>Amblycera</taxon>
        <taxon>Menoponidae</taxon>
        <taxon>Menopon</taxon>
    </lineage>
</organism>
<dbReference type="SUPFAM" id="SSF101898">
    <property type="entry name" value="NHL repeat"/>
    <property type="match status" value="1"/>
</dbReference>
<feature type="signal peptide" evidence="2">
    <location>
        <begin position="1"/>
        <end position="19"/>
    </location>
</feature>